<dbReference type="InterPro" id="IPR036641">
    <property type="entry name" value="HPT_dom_sf"/>
</dbReference>
<evidence type="ECO:0000256" key="3">
    <source>
        <dbReference type="ARBA" id="ARBA00021495"/>
    </source>
</evidence>
<keyword evidence="10" id="KW-0902">Two-component regulatory system</keyword>
<feature type="domain" description="HPt" evidence="15">
    <location>
        <begin position="143"/>
        <end position="247"/>
    </location>
</feature>
<dbReference type="InterPro" id="IPR051315">
    <property type="entry name" value="Bact_Chemotaxis_CheA"/>
</dbReference>
<evidence type="ECO:0000256" key="10">
    <source>
        <dbReference type="ARBA" id="ARBA00023012"/>
    </source>
</evidence>
<evidence type="ECO:0000256" key="1">
    <source>
        <dbReference type="ARBA" id="ARBA00000085"/>
    </source>
</evidence>
<dbReference type="GO" id="GO:0006935">
    <property type="term" value="P:chemotaxis"/>
    <property type="evidence" value="ECO:0007669"/>
    <property type="project" value="InterPro"/>
</dbReference>
<dbReference type="InterPro" id="IPR003594">
    <property type="entry name" value="HATPase_dom"/>
</dbReference>
<keyword evidence="9" id="KW-0067">ATP-binding</keyword>
<evidence type="ECO:0000256" key="7">
    <source>
        <dbReference type="ARBA" id="ARBA00022741"/>
    </source>
</evidence>
<evidence type="ECO:0000259" key="13">
    <source>
        <dbReference type="PROSITE" id="PS50109"/>
    </source>
</evidence>
<keyword evidence="6 16" id="KW-0808">Transferase</keyword>
<evidence type="ECO:0000256" key="9">
    <source>
        <dbReference type="ARBA" id="ARBA00022840"/>
    </source>
</evidence>
<dbReference type="PROSITE" id="PS50851">
    <property type="entry name" value="CHEW"/>
    <property type="match status" value="1"/>
</dbReference>
<dbReference type="SMART" id="SM00073">
    <property type="entry name" value="HPT"/>
    <property type="match status" value="1"/>
</dbReference>
<keyword evidence="17" id="KW-1185">Reference proteome</keyword>
<dbReference type="PROSITE" id="PS50109">
    <property type="entry name" value="HIS_KIN"/>
    <property type="match status" value="1"/>
</dbReference>
<dbReference type="InterPro" id="IPR008207">
    <property type="entry name" value="Sig_transdc_His_kin_Hpt_dom"/>
</dbReference>
<dbReference type="Pfam" id="PF01627">
    <property type="entry name" value="Hpt"/>
    <property type="match status" value="1"/>
</dbReference>
<dbReference type="InterPro" id="IPR002545">
    <property type="entry name" value="CheW-lke_dom"/>
</dbReference>
<protein>
    <recommendedName>
        <fullName evidence="3">Chemotaxis protein CheA</fullName>
        <ecNumber evidence="2">2.7.13.3</ecNumber>
    </recommendedName>
</protein>
<keyword evidence="8" id="KW-0418">Kinase</keyword>
<dbReference type="InterPro" id="IPR036097">
    <property type="entry name" value="HisK_dim/P_sf"/>
</dbReference>
<dbReference type="EMBL" id="JASCXX010000019">
    <property type="protein sequence ID" value="MDI6450354.1"/>
    <property type="molecule type" value="Genomic_DNA"/>
</dbReference>
<dbReference type="InterPro" id="IPR004105">
    <property type="entry name" value="CheA-like_dim"/>
</dbReference>
<dbReference type="InterPro" id="IPR037006">
    <property type="entry name" value="CheA-like_homodim_sf"/>
</dbReference>
<evidence type="ECO:0000259" key="14">
    <source>
        <dbReference type="PROSITE" id="PS50851"/>
    </source>
</evidence>
<dbReference type="Pfam" id="PF01584">
    <property type="entry name" value="CheW"/>
    <property type="match status" value="1"/>
</dbReference>
<dbReference type="EC" id="2.7.13.3" evidence="2"/>
<dbReference type="GO" id="GO:0000155">
    <property type="term" value="F:phosphorelay sensor kinase activity"/>
    <property type="evidence" value="ECO:0007669"/>
    <property type="project" value="InterPro"/>
</dbReference>
<evidence type="ECO:0000256" key="4">
    <source>
        <dbReference type="ARBA" id="ARBA00022500"/>
    </source>
</evidence>
<dbReference type="SMART" id="SM00387">
    <property type="entry name" value="HATPase_c"/>
    <property type="match status" value="1"/>
</dbReference>
<feature type="domain" description="CheW-like" evidence="14">
    <location>
        <begin position="570"/>
        <end position="705"/>
    </location>
</feature>
<feature type="modified residue" description="Phosphohistidine" evidence="12">
    <location>
        <position position="190"/>
    </location>
</feature>
<organism evidence="16 17">
    <name type="scientific">Anaerobaca lacustris</name>
    <dbReference type="NCBI Taxonomy" id="3044600"/>
    <lineage>
        <taxon>Bacteria</taxon>
        <taxon>Pseudomonadati</taxon>
        <taxon>Planctomycetota</taxon>
        <taxon>Phycisphaerae</taxon>
        <taxon>Sedimentisphaerales</taxon>
        <taxon>Anaerobacaceae</taxon>
        <taxon>Anaerobaca</taxon>
    </lineage>
</organism>
<dbReference type="CDD" id="cd00731">
    <property type="entry name" value="CheA_reg"/>
    <property type="match status" value="1"/>
</dbReference>
<dbReference type="CDD" id="cd00088">
    <property type="entry name" value="HPT"/>
    <property type="match status" value="1"/>
</dbReference>
<evidence type="ECO:0000256" key="11">
    <source>
        <dbReference type="ARBA" id="ARBA00035100"/>
    </source>
</evidence>
<dbReference type="SMART" id="SM00260">
    <property type="entry name" value="CheW"/>
    <property type="match status" value="1"/>
</dbReference>
<evidence type="ECO:0000259" key="15">
    <source>
        <dbReference type="PROSITE" id="PS50894"/>
    </source>
</evidence>
<evidence type="ECO:0000313" key="16">
    <source>
        <dbReference type="EMBL" id="MDI6450354.1"/>
    </source>
</evidence>
<evidence type="ECO:0000256" key="12">
    <source>
        <dbReference type="PROSITE-ProRule" id="PRU00110"/>
    </source>
</evidence>
<dbReference type="PANTHER" id="PTHR43395">
    <property type="entry name" value="SENSOR HISTIDINE KINASE CHEA"/>
    <property type="match status" value="1"/>
</dbReference>
<dbReference type="FunFam" id="3.30.565.10:FF:000016">
    <property type="entry name" value="Chemotaxis protein CheA, putative"/>
    <property type="match status" value="1"/>
</dbReference>
<comment type="catalytic activity">
    <reaction evidence="1">
        <text>ATP + protein L-histidine = ADP + protein N-phospho-L-histidine.</text>
        <dbReference type="EC" id="2.7.13.3"/>
    </reaction>
</comment>
<evidence type="ECO:0000313" key="17">
    <source>
        <dbReference type="Proteomes" id="UP001431776"/>
    </source>
</evidence>
<gene>
    <name evidence="16" type="ORF">QJ522_14935</name>
</gene>
<dbReference type="PROSITE" id="PS50894">
    <property type="entry name" value="HPT"/>
    <property type="match status" value="1"/>
</dbReference>
<dbReference type="InterPro" id="IPR004358">
    <property type="entry name" value="Sig_transdc_His_kin-like_C"/>
</dbReference>
<dbReference type="InterPro" id="IPR036061">
    <property type="entry name" value="CheW-like_dom_sf"/>
</dbReference>
<name>A0AAW6U3V3_9BACT</name>
<accession>A0AAW6U3V3</accession>
<proteinExistence type="predicted"/>
<dbReference type="PANTHER" id="PTHR43395:SF10">
    <property type="entry name" value="CHEMOTAXIS PROTEIN CHEA"/>
    <property type="match status" value="1"/>
</dbReference>
<dbReference type="Gene3D" id="1.10.287.560">
    <property type="entry name" value="Histidine kinase CheA-like, homodimeric domain"/>
    <property type="match status" value="1"/>
</dbReference>
<sequence length="706" mass="75451">MNNDDTLIQLVEQAACCVNMLGPSDLSDAGQLDEILGRIDRAIHGLDRGPGQLMTQLEGTTADAVQTLKQVLQQEVEDTSLALDAIAKAICSLQGLARKLDEPDASDVSVTAASERSGGETVASEGVAVDASAPSPNSEAMTISEEDAPLVVDFITEACEHIETAESALLELENHPEDDELINKIFRGFHTIKGMAGFLNLTEIGSLAHSAENLLDLARKGKLVMAAENSDVVFASVDMLKRMLAGLKDCVESGAPVPVQDQLPALLETLKAAAEGRASTVSAPPPRTKEDDETLDGILADKAEAKKASSGGATGHAAAEEKIKVSTTRLDNLINMTGELVIAQLMVAEEINTGTASVHELARKVAHQGKIVRELQELSMSMRMVPVQGVFQKMTRLARDLSRKADKRADFVTIGEETELDRTVVDKIADPLIHMVRNSLDHGIESSDARVRAGKDPAGHVELRAFHQAGNIVIEIEDDGKGLDKDRILKKAIDQGVVEPGQELPDEEVFKLVFHPGLSTAEKITNVSGRGVGMDVVKKNIEALRGKIEISSTPGKGTKFTIRLPLTLAVIDGQVVSIGAQRYIIPINSIVRSLRPTRQQISSVQGRGEMILERGELIPLVRLYRLLGAVPNEEDPTEALVVVVEEDGKKCCLLVDDLLAQQQVVIKNLGDALGRVNGVSGGAIMGDGKVCLILDIPGLVALAQAM</sequence>
<dbReference type="SUPFAM" id="SSF47226">
    <property type="entry name" value="Histidine-containing phosphotransfer domain, HPT domain"/>
    <property type="match status" value="1"/>
</dbReference>
<evidence type="ECO:0000256" key="8">
    <source>
        <dbReference type="ARBA" id="ARBA00022777"/>
    </source>
</evidence>
<dbReference type="Gene3D" id="2.30.30.40">
    <property type="entry name" value="SH3 Domains"/>
    <property type="match status" value="1"/>
</dbReference>
<evidence type="ECO:0000256" key="5">
    <source>
        <dbReference type="ARBA" id="ARBA00022553"/>
    </source>
</evidence>
<dbReference type="SUPFAM" id="SSF50341">
    <property type="entry name" value="CheW-like"/>
    <property type="match status" value="1"/>
</dbReference>
<keyword evidence="4" id="KW-0145">Chemotaxis</keyword>
<dbReference type="PRINTS" id="PR00344">
    <property type="entry name" value="BCTRLSENSOR"/>
</dbReference>
<evidence type="ECO:0000256" key="6">
    <source>
        <dbReference type="ARBA" id="ARBA00022679"/>
    </source>
</evidence>
<dbReference type="SUPFAM" id="SSF55874">
    <property type="entry name" value="ATPase domain of HSP90 chaperone/DNA topoisomerase II/histidine kinase"/>
    <property type="match status" value="1"/>
</dbReference>
<dbReference type="SUPFAM" id="SSF47384">
    <property type="entry name" value="Homodimeric domain of signal transducing histidine kinase"/>
    <property type="match status" value="1"/>
</dbReference>
<keyword evidence="7" id="KW-0547">Nucleotide-binding</keyword>
<dbReference type="Proteomes" id="UP001431776">
    <property type="component" value="Unassembled WGS sequence"/>
</dbReference>
<dbReference type="AlphaFoldDB" id="A0AAW6U3V3"/>
<dbReference type="InterPro" id="IPR036890">
    <property type="entry name" value="HATPase_C_sf"/>
</dbReference>
<comment type="function">
    <text evidence="11">Involved in the transmission of sensory signals from the chemoreceptors to the flagellar motors. CheA is autophosphorylated; it can transfer its phosphate group to either CheB or CheY.</text>
</comment>
<keyword evidence="5 12" id="KW-0597">Phosphoprotein</keyword>
<comment type="caution">
    <text evidence="16">The sequence shown here is derived from an EMBL/GenBank/DDBJ whole genome shotgun (WGS) entry which is preliminary data.</text>
</comment>
<dbReference type="SMART" id="SM01231">
    <property type="entry name" value="H-kinase_dim"/>
    <property type="match status" value="1"/>
</dbReference>
<reference evidence="16" key="1">
    <citation type="submission" date="2023-05" db="EMBL/GenBank/DDBJ databases">
        <title>Anaerotaeda fermentans gen. nov., sp. nov., a novel anaerobic planctomycete of the new family within the order Sedimentisphaerales isolated from Taman Peninsula, Russia.</title>
        <authorList>
            <person name="Khomyakova M.A."/>
            <person name="Merkel A.Y."/>
            <person name="Slobodkin A.I."/>
        </authorList>
    </citation>
    <scope>NUCLEOTIDE SEQUENCE</scope>
    <source>
        <strain evidence="16">M17dextr</strain>
    </source>
</reference>
<dbReference type="Gene3D" id="3.30.565.10">
    <property type="entry name" value="Histidine kinase-like ATPase, C-terminal domain"/>
    <property type="match status" value="1"/>
</dbReference>
<dbReference type="GO" id="GO:0005737">
    <property type="term" value="C:cytoplasm"/>
    <property type="evidence" value="ECO:0007669"/>
    <property type="project" value="InterPro"/>
</dbReference>
<dbReference type="Pfam" id="PF02895">
    <property type="entry name" value="H-kinase_dim"/>
    <property type="match status" value="1"/>
</dbReference>
<dbReference type="RefSeq" id="WP_349245764.1">
    <property type="nucleotide sequence ID" value="NZ_JASCXX010000019.1"/>
</dbReference>
<dbReference type="Gene3D" id="1.20.120.160">
    <property type="entry name" value="HPT domain"/>
    <property type="match status" value="1"/>
</dbReference>
<evidence type="ECO:0000256" key="2">
    <source>
        <dbReference type="ARBA" id="ARBA00012438"/>
    </source>
</evidence>
<dbReference type="CDD" id="cd16916">
    <property type="entry name" value="HATPase_CheA-like"/>
    <property type="match status" value="1"/>
</dbReference>
<dbReference type="Pfam" id="PF02518">
    <property type="entry name" value="HATPase_c"/>
    <property type="match status" value="1"/>
</dbReference>
<feature type="domain" description="Histidine kinase" evidence="13">
    <location>
        <begin position="370"/>
        <end position="568"/>
    </location>
</feature>
<dbReference type="InterPro" id="IPR005467">
    <property type="entry name" value="His_kinase_dom"/>
</dbReference>